<dbReference type="RefSeq" id="WP_083552801.1">
    <property type="nucleotide sequence ID" value="NZ_BJNP01000036.1"/>
</dbReference>
<dbReference type="InterPro" id="IPR001451">
    <property type="entry name" value="Hexapep"/>
</dbReference>
<dbReference type="CDD" id="cd03349">
    <property type="entry name" value="LbH_XAT"/>
    <property type="match status" value="1"/>
</dbReference>
<comment type="caution">
    <text evidence="5">The sequence shown here is derived from an EMBL/GenBank/DDBJ whole genome shotgun (WGS) entry which is preliminary data.</text>
</comment>
<dbReference type="OrthoDB" id="9814490at2"/>
<dbReference type="STRING" id="983.SAMN05443543_108134"/>
<keyword evidence="2" id="KW-0808">Transferase</keyword>
<reference evidence="5 6" key="1">
    <citation type="submission" date="2019-06" db="EMBL/GenBank/DDBJ databases">
        <title>Whole genome shotgun sequence of Flavobacterium flevense NBRC 14960.</title>
        <authorList>
            <person name="Hosoyama A."/>
            <person name="Uohara A."/>
            <person name="Ohji S."/>
            <person name="Ichikawa N."/>
        </authorList>
    </citation>
    <scope>NUCLEOTIDE SEQUENCE [LARGE SCALE GENOMIC DNA]</scope>
    <source>
        <strain evidence="5 6">NBRC 14960</strain>
    </source>
</reference>
<gene>
    <name evidence="5" type="ORF">FFL01_27500</name>
</gene>
<organism evidence="5 6">
    <name type="scientific">Flavobacterium flevense</name>
    <dbReference type="NCBI Taxonomy" id="983"/>
    <lineage>
        <taxon>Bacteria</taxon>
        <taxon>Pseudomonadati</taxon>
        <taxon>Bacteroidota</taxon>
        <taxon>Flavobacteriia</taxon>
        <taxon>Flavobacteriales</taxon>
        <taxon>Flavobacteriaceae</taxon>
        <taxon>Flavobacterium</taxon>
    </lineage>
</organism>
<evidence type="ECO:0008006" key="7">
    <source>
        <dbReference type="Google" id="ProtNLM"/>
    </source>
</evidence>
<dbReference type="Proteomes" id="UP000316775">
    <property type="component" value="Unassembled WGS sequence"/>
</dbReference>
<protein>
    <recommendedName>
        <fullName evidence="7">Acetyltransferase</fullName>
    </recommendedName>
</protein>
<dbReference type="PANTHER" id="PTHR43300:SF11">
    <property type="entry name" value="ACETYLTRANSFERASE RV3034C-RELATED"/>
    <property type="match status" value="1"/>
</dbReference>
<dbReference type="PROSITE" id="PS00101">
    <property type="entry name" value="HEXAPEP_TRANSFERASES"/>
    <property type="match status" value="1"/>
</dbReference>
<dbReference type="EMBL" id="BJNP01000036">
    <property type="protein sequence ID" value="GEC73211.1"/>
    <property type="molecule type" value="Genomic_DNA"/>
</dbReference>
<name>A0A4Y4AY68_9FLAO</name>
<dbReference type="PANTHER" id="PTHR43300">
    <property type="entry name" value="ACETYLTRANSFERASE"/>
    <property type="match status" value="1"/>
</dbReference>
<evidence type="ECO:0000256" key="2">
    <source>
        <dbReference type="ARBA" id="ARBA00022679"/>
    </source>
</evidence>
<evidence type="ECO:0000313" key="5">
    <source>
        <dbReference type="EMBL" id="GEC73211.1"/>
    </source>
</evidence>
<dbReference type="Gene3D" id="2.160.10.10">
    <property type="entry name" value="Hexapeptide repeat proteins"/>
    <property type="match status" value="1"/>
</dbReference>
<evidence type="ECO:0000256" key="3">
    <source>
        <dbReference type="ARBA" id="ARBA00022737"/>
    </source>
</evidence>
<keyword evidence="3" id="KW-0677">Repeat</keyword>
<dbReference type="InterPro" id="IPR018357">
    <property type="entry name" value="Hexapep_transf_CS"/>
</dbReference>
<keyword evidence="4" id="KW-0012">Acyltransferase</keyword>
<dbReference type="InterPro" id="IPR050179">
    <property type="entry name" value="Trans_hexapeptide_repeat"/>
</dbReference>
<evidence type="ECO:0000313" key="6">
    <source>
        <dbReference type="Proteomes" id="UP000316775"/>
    </source>
</evidence>
<sequence>MILVVFIKGLIIDFVSKFYKRIRLADLRLKNTSCRFSSSSEILESNFGKSVVIFDNNNIYNSKVDSYSYIQMGSRIFNCEIGKFCSIASNVSIAPGIHDLNNVTTHPVLVQKSAPLPKVFGKKDNIVTYKKVFIQNDVWIGEKAIILDGVKIGNGAVVASGAVVIKDVDPYSIVGGVPAKHIKYRFDQETIDLLQKSEWWNFSDEWFEKNADLMLDIDGFKEYLKNDKQNI</sequence>
<dbReference type="Pfam" id="PF00132">
    <property type="entry name" value="Hexapep"/>
    <property type="match status" value="1"/>
</dbReference>
<evidence type="ECO:0000256" key="1">
    <source>
        <dbReference type="ARBA" id="ARBA00007274"/>
    </source>
</evidence>
<comment type="similarity">
    <text evidence="1">Belongs to the transferase hexapeptide repeat family.</text>
</comment>
<keyword evidence="6" id="KW-1185">Reference proteome</keyword>
<dbReference type="AlphaFoldDB" id="A0A4Y4AY68"/>
<proteinExistence type="inferred from homology"/>
<dbReference type="GO" id="GO:0016746">
    <property type="term" value="F:acyltransferase activity"/>
    <property type="evidence" value="ECO:0007669"/>
    <property type="project" value="UniProtKB-KW"/>
</dbReference>
<dbReference type="InterPro" id="IPR011004">
    <property type="entry name" value="Trimer_LpxA-like_sf"/>
</dbReference>
<accession>A0A4Y4AY68</accession>
<evidence type="ECO:0000256" key="4">
    <source>
        <dbReference type="ARBA" id="ARBA00023315"/>
    </source>
</evidence>
<dbReference type="SUPFAM" id="SSF51161">
    <property type="entry name" value="Trimeric LpxA-like enzymes"/>
    <property type="match status" value="1"/>
</dbReference>